<name>M9UUD4_STAEP</name>
<dbReference type="EMBL" id="KC222021">
    <property type="protein sequence ID" value="AGJ70592.1"/>
    <property type="molecule type" value="Genomic_DNA"/>
</dbReference>
<accession>M9UUD4</accession>
<dbReference type="RefSeq" id="WP_015585954.1">
    <property type="nucleotide sequence ID" value="NZ_JADDLV010000015.1"/>
</dbReference>
<keyword evidence="1" id="KW-0472">Membrane</keyword>
<keyword evidence="1" id="KW-0812">Transmembrane</keyword>
<organism evidence="2">
    <name type="scientific">Staphylococcus epidermidis</name>
    <dbReference type="NCBI Taxonomy" id="1282"/>
    <lineage>
        <taxon>Bacteria</taxon>
        <taxon>Bacillati</taxon>
        <taxon>Bacillota</taxon>
        <taxon>Bacilli</taxon>
        <taxon>Bacillales</taxon>
        <taxon>Staphylococcaceae</taxon>
        <taxon>Staphylococcus</taxon>
    </lineage>
</organism>
<keyword evidence="1" id="KW-1133">Transmembrane helix</keyword>
<reference evidence="2" key="1">
    <citation type="journal article" date="2013" name="Antimicrob. Agents Chemother.">
        <title>Dissemination of a pSCFS3-Like cfr-Carrying Plasmid in Staphylococcus aureus and Staphylococcus epidermidis Clinical Isolates Recovered from Hospitals in Ohio.</title>
        <authorList>
            <person name="Mendes R.E."/>
            <person name="Deshpande L.M."/>
            <person name="Bonilla H.F."/>
            <person name="Schwarz S."/>
            <person name="Huband M.D."/>
            <person name="Jones R.N."/>
            <person name="Quinn J.P."/>
        </authorList>
    </citation>
    <scope>NUCLEOTIDE SEQUENCE</scope>
    <source>
        <strain evidence="2">1243-07</strain>
        <plasmid evidence="2">pSEPI8573</plasmid>
    </source>
</reference>
<proteinExistence type="predicted"/>
<protein>
    <submittedName>
        <fullName evidence="2">Uncharacterized protein</fullName>
    </submittedName>
</protein>
<sequence>MKEIIQDILNYLTPYKKRILFVAICVLAFGIVLLLPPSPLRAVLSLLIVFVFVVEGYKWIGQPELWGSKIGKTMLGKLSKNEAEDLEENIEEVTIIKLFTDEEETDILDEIEADPELLDELDTIQYTATIYFNEDIENQIIPEGTTNYRYEYHIIYDGAEFYHVASYEMSDADEEN</sequence>
<geneLocation type="plasmid" evidence="2">
    <name>pSEPI8573</name>
</geneLocation>
<evidence type="ECO:0000256" key="1">
    <source>
        <dbReference type="SAM" id="Phobius"/>
    </source>
</evidence>
<dbReference type="AlphaFoldDB" id="M9UUD4"/>
<feature type="transmembrane region" description="Helical" evidence="1">
    <location>
        <begin position="20"/>
        <end position="36"/>
    </location>
</feature>
<evidence type="ECO:0000313" key="2">
    <source>
        <dbReference type="EMBL" id="AGJ70592.1"/>
    </source>
</evidence>
<keyword evidence="2" id="KW-0614">Plasmid</keyword>